<dbReference type="InterPro" id="IPR001412">
    <property type="entry name" value="aa-tRNA-synth_I_CS"/>
</dbReference>
<feature type="domain" description="Glutamyl/glutaminyl-tRNA synthetase class Ib catalytic" evidence="9">
    <location>
        <begin position="7"/>
        <end position="284"/>
    </location>
</feature>
<comment type="cofactor">
    <cofactor evidence="7">
        <name>Zn(2+)</name>
        <dbReference type="ChEBI" id="CHEBI:29105"/>
    </cofactor>
    <text evidence="7">Binds 1 zinc ion per subunit.</text>
</comment>
<comment type="function">
    <text evidence="7">Catalyzes the tRNA-independent activation of glutamate in presence of ATP and the subsequent transfer of glutamate onto a tRNA(Asp). Glutamate is transferred on the 2-amino-5-(4,5-dihydroxy-2-cyclopenten-1-yl) moiety of the queuosine in the wobble position of the QUC anticodon.</text>
</comment>
<keyword evidence="2 7" id="KW-0479">Metal-binding</keyword>
<proteinExistence type="inferred from homology"/>
<evidence type="ECO:0000256" key="1">
    <source>
        <dbReference type="ARBA" id="ARBA00022598"/>
    </source>
</evidence>
<dbReference type="InterPro" id="IPR022380">
    <property type="entry name" value="Glu-Q_tRNA(Asp)_Synthase"/>
</dbReference>
<evidence type="ECO:0000256" key="7">
    <source>
        <dbReference type="HAMAP-Rule" id="MF_01428"/>
    </source>
</evidence>
<keyword evidence="1 7" id="KW-0436">Ligase</keyword>
<keyword evidence="11" id="KW-1185">Reference proteome</keyword>
<evidence type="ECO:0000259" key="9">
    <source>
        <dbReference type="Pfam" id="PF00749"/>
    </source>
</evidence>
<dbReference type="PANTHER" id="PTHR43311:SF1">
    <property type="entry name" value="GLUTAMYL-Q TRNA(ASP) SYNTHETASE"/>
    <property type="match status" value="1"/>
</dbReference>
<dbReference type="STRING" id="297318.BK138_07430"/>
<dbReference type="EMBL" id="MRTP01000001">
    <property type="protein sequence ID" value="OMF58350.1"/>
    <property type="molecule type" value="Genomic_DNA"/>
</dbReference>
<sequence>MNPTNPKLRGRFAPTPSGEMHIGNAWTALLAWLQIRSGHGSFILRMEDIDKPRSKPHLARQILDDLRWLGIDWDEGPDVGGPYAPYTQSERLQHYEDALGKLQKQGALYTCFCSRADLLSAASAPHGLAAEGPAYPGTCRNLSPEERAAKAKMKQPSIRYRVGEVPVAFIDGVSGRHSFDPAATGDFIVKRADGMFSYQLAVVVDDAMMQVTHVLRGADLLDSTPRQIQLYQALGWEIPAFAHVPLFMGTDGKRLAKRHGNTSLAALREQGVSPAKLTGWLAWIGGLVPTPGPAAPQELIGRFDLSLIPAEPIVITEDLLARLYES</sequence>
<keyword evidence="4 7" id="KW-0862">Zinc</keyword>
<feature type="short sequence motif" description="'KMSKS' region" evidence="7">
    <location>
        <begin position="254"/>
        <end position="258"/>
    </location>
</feature>
<dbReference type="PANTHER" id="PTHR43311">
    <property type="entry name" value="GLUTAMATE--TRNA LIGASE"/>
    <property type="match status" value="1"/>
</dbReference>
<dbReference type="GO" id="GO:0008270">
    <property type="term" value="F:zinc ion binding"/>
    <property type="evidence" value="ECO:0007669"/>
    <property type="project" value="UniProtKB-UniRule"/>
</dbReference>
<evidence type="ECO:0000256" key="3">
    <source>
        <dbReference type="ARBA" id="ARBA00022741"/>
    </source>
</evidence>
<dbReference type="Pfam" id="PF00749">
    <property type="entry name" value="tRNA-synt_1c"/>
    <property type="match status" value="1"/>
</dbReference>
<dbReference type="Gene3D" id="3.40.50.620">
    <property type="entry name" value="HUPs"/>
    <property type="match status" value="1"/>
</dbReference>
<feature type="binding site" evidence="7">
    <location>
        <position position="111"/>
    </location>
    <ligand>
        <name>Zn(2+)</name>
        <dbReference type="ChEBI" id="CHEBI:29105"/>
    </ligand>
</feature>
<gene>
    <name evidence="7" type="primary">gluQ</name>
    <name evidence="10" type="ORF">BK138_07430</name>
</gene>
<feature type="binding site" evidence="7">
    <location>
        <begin position="11"/>
        <end position="15"/>
    </location>
    <ligand>
        <name>L-glutamate</name>
        <dbReference type="ChEBI" id="CHEBI:29985"/>
    </ligand>
</feature>
<dbReference type="InterPro" id="IPR014729">
    <property type="entry name" value="Rossmann-like_a/b/a_fold"/>
</dbReference>
<dbReference type="Proteomes" id="UP000187172">
    <property type="component" value="Unassembled WGS sequence"/>
</dbReference>
<protein>
    <recommendedName>
        <fullName evidence="7">Glutamyl-Q tRNA(Asp) synthetase</fullName>
        <shortName evidence="7">Glu-Q-RSs</shortName>
        <ecNumber evidence="7">6.1.1.-</ecNumber>
    </recommendedName>
</protein>
<dbReference type="GO" id="GO:0006400">
    <property type="term" value="P:tRNA modification"/>
    <property type="evidence" value="ECO:0007669"/>
    <property type="project" value="InterPro"/>
</dbReference>
<dbReference type="NCBIfam" id="NF004315">
    <property type="entry name" value="PRK05710.1-4"/>
    <property type="match status" value="1"/>
</dbReference>
<dbReference type="PROSITE" id="PS00178">
    <property type="entry name" value="AA_TRNA_LIGASE_I"/>
    <property type="match status" value="1"/>
</dbReference>
<dbReference type="InterPro" id="IPR049940">
    <property type="entry name" value="GluQ/Sye"/>
</dbReference>
<evidence type="ECO:0000256" key="5">
    <source>
        <dbReference type="ARBA" id="ARBA00022840"/>
    </source>
</evidence>
<evidence type="ECO:0000313" key="10">
    <source>
        <dbReference type="EMBL" id="OMF58350.1"/>
    </source>
</evidence>
<dbReference type="SUPFAM" id="SSF52374">
    <property type="entry name" value="Nucleotidylyl transferase"/>
    <property type="match status" value="1"/>
</dbReference>
<comment type="similarity">
    <text evidence="7">Belongs to the class-I aminoacyl-tRNA synthetase family. GluQ subfamily.</text>
</comment>
<dbReference type="GO" id="GO:0005524">
    <property type="term" value="F:ATP binding"/>
    <property type="evidence" value="ECO:0007669"/>
    <property type="project" value="UniProtKB-KW"/>
</dbReference>
<keyword evidence="3 7" id="KW-0547">Nucleotide-binding</keyword>
<evidence type="ECO:0000256" key="8">
    <source>
        <dbReference type="RuleBase" id="RU363037"/>
    </source>
</evidence>
<feature type="binding site" evidence="7">
    <location>
        <position position="135"/>
    </location>
    <ligand>
        <name>Zn(2+)</name>
        <dbReference type="ChEBI" id="CHEBI:29105"/>
    </ligand>
</feature>
<organism evidence="10 11">
    <name type="scientific">Paenibacillus rhizosphaerae</name>
    <dbReference type="NCBI Taxonomy" id="297318"/>
    <lineage>
        <taxon>Bacteria</taxon>
        <taxon>Bacillati</taxon>
        <taxon>Bacillota</taxon>
        <taxon>Bacilli</taxon>
        <taxon>Bacillales</taxon>
        <taxon>Paenibacillaceae</taxon>
        <taxon>Paenibacillus</taxon>
    </lineage>
</organism>
<dbReference type="PRINTS" id="PR00987">
    <property type="entry name" value="TRNASYNTHGLU"/>
</dbReference>
<dbReference type="GO" id="GO:0005829">
    <property type="term" value="C:cytosol"/>
    <property type="evidence" value="ECO:0007669"/>
    <property type="project" value="TreeGrafter"/>
</dbReference>
<feature type="binding site" evidence="7">
    <location>
        <position position="47"/>
    </location>
    <ligand>
        <name>L-glutamate</name>
        <dbReference type="ChEBI" id="CHEBI:29985"/>
    </ligand>
</feature>
<dbReference type="NCBIfam" id="TIGR03838">
    <property type="entry name" value="queuosine_YadB"/>
    <property type="match status" value="1"/>
</dbReference>
<feature type="binding site" evidence="7">
    <location>
        <position position="139"/>
    </location>
    <ligand>
        <name>Zn(2+)</name>
        <dbReference type="ChEBI" id="CHEBI:29105"/>
    </ligand>
</feature>
<dbReference type="RefSeq" id="WP_076167855.1">
    <property type="nucleotide sequence ID" value="NZ_MRTP01000001.1"/>
</dbReference>
<name>A0A1R1F2U3_9BACL</name>
<feature type="binding site" evidence="7">
    <location>
        <position position="216"/>
    </location>
    <ligand>
        <name>L-glutamate</name>
        <dbReference type="ChEBI" id="CHEBI:29985"/>
    </ligand>
</feature>
<feature type="short sequence motif" description="'HIGH' region" evidence="7">
    <location>
        <begin position="14"/>
        <end position="24"/>
    </location>
</feature>
<feature type="binding site" evidence="7">
    <location>
        <position position="113"/>
    </location>
    <ligand>
        <name>Zn(2+)</name>
        <dbReference type="ChEBI" id="CHEBI:29105"/>
    </ligand>
</feature>
<dbReference type="InterPro" id="IPR000924">
    <property type="entry name" value="Glu/Gln-tRNA-synth"/>
</dbReference>
<evidence type="ECO:0000313" key="11">
    <source>
        <dbReference type="Proteomes" id="UP000187172"/>
    </source>
</evidence>
<dbReference type="GO" id="GO:0004818">
    <property type="term" value="F:glutamate-tRNA ligase activity"/>
    <property type="evidence" value="ECO:0007669"/>
    <property type="project" value="TreeGrafter"/>
</dbReference>
<keyword evidence="6 7" id="KW-0030">Aminoacyl-tRNA synthetase</keyword>
<evidence type="ECO:0000256" key="4">
    <source>
        <dbReference type="ARBA" id="ARBA00022833"/>
    </source>
</evidence>
<feature type="binding site" evidence="7">
    <location>
        <position position="198"/>
    </location>
    <ligand>
        <name>L-glutamate</name>
        <dbReference type="ChEBI" id="CHEBI:29985"/>
    </ligand>
</feature>
<dbReference type="GO" id="GO:0006424">
    <property type="term" value="P:glutamyl-tRNA aminoacylation"/>
    <property type="evidence" value="ECO:0007669"/>
    <property type="project" value="InterPro"/>
</dbReference>
<dbReference type="EC" id="6.1.1.-" evidence="7"/>
<dbReference type="HAMAP" id="MF_01428">
    <property type="entry name" value="Glu_Q_tRNA_synth"/>
    <property type="match status" value="1"/>
</dbReference>
<accession>A0A1R1F2U3</accession>
<evidence type="ECO:0000256" key="6">
    <source>
        <dbReference type="ARBA" id="ARBA00023146"/>
    </source>
</evidence>
<keyword evidence="8" id="KW-0648">Protein biosynthesis</keyword>
<reference evidence="10 11" key="1">
    <citation type="submission" date="2016-11" db="EMBL/GenBank/DDBJ databases">
        <title>Paenibacillus species isolates.</title>
        <authorList>
            <person name="Beno S.M."/>
        </authorList>
    </citation>
    <scope>NUCLEOTIDE SEQUENCE [LARGE SCALE GENOMIC DNA]</scope>
    <source>
        <strain evidence="10 11">FSL R5-0378</strain>
    </source>
</reference>
<dbReference type="AlphaFoldDB" id="A0A1R1F2U3"/>
<evidence type="ECO:0000256" key="2">
    <source>
        <dbReference type="ARBA" id="ARBA00022723"/>
    </source>
</evidence>
<keyword evidence="5 7" id="KW-0067">ATP-binding</keyword>
<dbReference type="NCBIfam" id="NF004314">
    <property type="entry name" value="PRK05710.1-3"/>
    <property type="match status" value="1"/>
</dbReference>
<feature type="binding site" evidence="7">
    <location>
        <position position="257"/>
    </location>
    <ligand>
        <name>ATP</name>
        <dbReference type="ChEBI" id="CHEBI:30616"/>
    </ligand>
</feature>
<dbReference type="InterPro" id="IPR020058">
    <property type="entry name" value="Glu/Gln-tRNA-synth_Ib_cat-dom"/>
</dbReference>
<comment type="caution">
    <text evidence="10">The sequence shown here is derived from an EMBL/GenBank/DDBJ whole genome shotgun (WGS) entry which is preliminary data.</text>
</comment>